<feature type="domain" description="HD/PDEase" evidence="8">
    <location>
        <begin position="224"/>
        <end position="345"/>
    </location>
</feature>
<sequence length="390" mass="42822">MTDTSSRLESQFRFLLEADKLRRVDRQNLILDGSRCENSAEHSWHLALYALVLAPFAPADVSIERVVQMLLLHDLVEIDAGDHPIDGDVDWEAVASAEAVAATRLFSLLPADQSAFLHGLWREFEASTTPDAQWAKRIDHCQPIFQTLYNADVPAAHIEVVRGNLYGGRAAALKDAFPEVYSHAAAKLEGSHPQDVLTAPLAFLNEVDALKTVLRATTLGDGSRHENSAEHSWHIMLYAWVLAQHSHAPVDMAKVLQMLMLHDIVEIDAGDVPIHATLSEADHAAIAASEQAAAERIFALLPEDQGQAFRSIWEEFEAAESAEAVYAKAIDRVQPVLLNLMSGGGSWREYNVSLAQLEARVGQKVARGAPAVWDHVRATVAPWFAENTSA</sequence>
<evidence type="ECO:0000313" key="10">
    <source>
        <dbReference type="Proteomes" id="UP000236447"/>
    </source>
</evidence>
<dbReference type="Proteomes" id="UP000236447">
    <property type="component" value="Chromosome"/>
</dbReference>
<dbReference type="InterPro" id="IPR039356">
    <property type="entry name" value="YfbR/HDDC2"/>
</dbReference>
<feature type="domain" description="HD/PDEase" evidence="8">
    <location>
        <begin position="35"/>
        <end position="112"/>
    </location>
</feature>
<reference evidence="9 10" key="2">
    <citation type="journal article" date="2017" name="Genome Biol. Evol.">
        <title>Trajectories and Drivers of Genome Evolution in Surface-Associated Marine Phaeobacter.</title>
        <authorList>
            <person name="Freese H.M."/>
            <person name="Sikorski J."/>
            <person name="Bunk B."/>
            <person name="Scheuner C."/>
            <person name="Meier-Kolthoff J.P."/>
            <person name="Sproer C."/>
            <person name="Gram L."/>
            <person name="Overmann J."/>
        </authorList>
    </citation>
    <scope>NUCLEOTIDE SEQUENCE [LARGE SCALE GENOMIC DNA]</scope>
    <source>
        <strain evidence="9 10">P88</strain>
    </source>
</reference>
<evidence type="ECO:0000256" key="5">
    <source>
        <dbReference type="ARBA" id="ARBA00012964"/>
    </source>
</evidence>
<evidence type="ECO:0000256" key="1">
    <source>
        <dbReference type="ARBA" id="ARBA00001638"/>
    </source>
</evidence>
<proteinExistence type="predicted"/>
<dbReference type="AlphaFoldDB" id="A0A2I7K8S2"/>
<reference evidence="9 10" key="1">
    <citation type="journal article" date="2017" name="Front. Microbiol.">
        <title>Phaeobacter piscinae sp. nov., a species of the Roseobacter group and potential aquaculture probiont.</title>
        <authorList>
            <person name="Sonnenschein E.C."/>
            <person name="Phippen C.B.W."/>
            <person name="Nielsen K.F."/>
            <person name="Mateiu R.V."/>
            <person name="Melchiorsen J."/>
            <person name="Gram L."/>
            <person name="Overmann J."/>
            <person name="Freese H.M."/>
        </authorList>
    </citation>
    <scope>NUCLEOTIDE SEQUENCE [LARGE SCALE GENOMIC DNA]</scope>
    <source>
        <strain evidence="9 10">P88</strain>
    </source>
</reference>
<dbReference type="GO" id="GO:0002953">
    <property type="term" value="F:5'-deoxynucleotidase activity"/>
    <property type="evidence" value="ECO:0007669"/>
    <property type="project" value="UniProtKB-EC"/>
</dbReference>
<dbReference type="Gene3D" id="1.10.3210.10">
    <property type="entry name" value="Hypothetical protein af1432"/>
    <property type="match status" value="2"/>
</dbReference>
<accession>A0A2I7K8S2</accession>
<name>A0A2I7K8S2_9RHOB</name>
<comment type="catalytic activity">
    <reaction evidence="1">
        <text>a 2'-deoxyribonucleoside 5'-phosphate + H2O = a 2'-deoxyribonucleoside + phosphate</text>
        <dbReference type="Rhea" id="RHEA:36167"/>
        <dbReference type="ChEBI" id="CHEBI:15377"/>
        <dbReference type="ChEBI" id="CHEBI:18274"/>
        <dbReference type="ChEBI" id="CHEBI:43474"/>
        <dbReference type="ChEBI" id="CHEBI:65317"/>
        <dbReference type="EC" id="3.1.3.89"/>
    </reaction>
</comment>
<protein>
    <recommendedName>
        <fullName evidence="5">5'-deoxynucleotidase</fullName>
        <ecNumber evidence="5">3.1.3.89</ecNumber>
    </recommendedName>
</protein>
<comment type="subunit">
    <text evidence="4">Homodimer.</text>
</comment>
<dbReference type="GO" id="GO:0005737">
    <property type="term" value="C:cytoplasm"/>
    <property type="evidence" value="ECO:0007669"/>
    <property type="project" value="TreeGrafter"/>
</dbReference>
<evidence type="ECO:0000256" key="7">
    <source>
        <dbReference type="ARBA" id="ARBA00022801"/>
    </source>
</evidence>
<dbReference type="PANTHER" id="PTHR11845:SF13">
    <property type="entry name" value="5'-DEOXYNUCLEOTIDASE HDDC2"/>
    <property type="match status" value="1"/>
</dbReference>
<dbReference type="GO" id="GO:0046872">
    <property type="term" value="F:metal ion binding"/>
    <property type="evidence" value="ECO:0007669"/>
    <property type="project" value="UniProtKB-KW"/>
</dbReference>
<gene>
    <name evidence="9" type="ORF">PhaeoP88_01599</name>
</gene>
<dbReference type="PANTHER" id="PTHR11845">
    <property type="entry name" value="5'-DEOXYNUCLEOTIDASE HDDC2"/>
    <property type="match status" value="1"/>
</dbReference>
<comment type="cofactor">
    <cofactor evidence="2">
        <name>Mn(2+)</name>
        <dbReference type="ChEBI" id="CHEBI:29035"/>
    </cofactor>
</comment>
<dbReference type="EC" id="3.1.3.89" evidence="5"/>
<keyword evidence="7 9" id="KW-0378">Hydrolase</keyword>
<evidence type="ECO:0000256" key="4">
    <source>
        <dbReference type="ARBA" id="ARBA00011738"/>
    </source>
</evidence>
<dbReference type="SMART" id="SM00471">
    <property type="entry name" value="HDc"/>
    <property type="match status" value="2"/>
</dbReference>
<dbReference type="SUPFAM" id="SSF109604">
    <property type="entry name" value="HD-domain/PDEase-like"/>
    <property type="match status" value="2"/>
</dbReference>
<dbReference type="InterPro" id="IPR003607">
    <property type="entry name" value="HD/PDEase_dom"/>
</dbReference>
<dbReference type="Pfam" id="PF13023">
    <property type="entry name" value="HD_3"/>
    <property type="match status" value="2"/>
</dbReference>
<evidence type="ECO:0000256" key="6">
    <source>
        <dbReference type="ARBA" id="ARBA00022723"/>
    </source>
</evidence>
<evidence type="ECO:0000313" key="9">
    <source>
        <dbReference type="EMBL" id="AUQ98975.1"/>
    </source>
</evidence>
<comment type="cofactor">
    <cofactor evidence="3">
        <name>Co(2+)</name>
        <dbReference type="ChEBI" id="CHEBI:48828"/>
    </cofactor>
</comment>
<evidence type="ECO:0000256" key="3">
    <source>
        <dbReference type="ARBA" id="ARBA00001941"/>
    </source>
</evidence>
<keyword evidence="6" id="KW-0479">Metal-binding</keyword>
<dbReference type="RefSeq" id="WP_102883434.1">
    <property type="nucleotide sequence ID" value="NZ_CP010725.1"/>
</dbReference>
<organism evidence="9 10">
    <name type="scientific">Phaeobacter inhibens</name>
    <dbReference type="NCBI Taxonomy" id="221822"/>
    <lineage>
        <taxon>Bacteria</taxon>
        <taxon>Pseudomonadati</taxon>
        <taxon>Pseudomonadota</taxon>
        <taxon>Alphaproteobacteria</taxon>
        <taxon>Rhodobacterales</taxon>
        <taxon>Roseobacteraceae</taxon>
        <taxon>Phaeobacter</taxon>
    </lineage>
</organism>
<evidence type="ECO:0000259" key="8">
    <source>
        <dbReference type="SMART" id="SM00471"/>
    </source>
</evidence>
<dbReference type="InterPro" id="IPR006674">
    <property type="entry name" value="HD_domain"/>
</dbReference>
<dbReference type="EMBL" id="CP010725">
    <property type="protein sequence ID" value="AUQ98975.1"/>
    <property type="molecule type" value="Genomic_DNA"/>
</dbReference>
<evidence type="ECO:0000256" key="2">
    <source>
        <dbReference type="ARBA" id="ARBA00001936"/>
    </source>
</evidence>